<feature type="region of interest" description="Disordered" evidence="1">
    <location>
        <begin position="635"/>
        <end position="685"/>
    </location>
</feature>
<evidence type="ECO:0000259" key="2">
    <source>
        <dbReference type="PROSITE" id="PS51840"/>
    </source>
</evidence>
<protein>
    <recommendedName>
        <fullName evidence="2">C2 NT-type domain-containing protein</fullName>
    </recommendedName>
</protein>
<dbReference type="PROSITE" id="PS51840">
    <property type="entry name" value="C2_NT"/>
    <property type="match status" value="1"/>
</dbReference>
<dbReference type="Pfam" id="PF10358">
    <property type="entry name" value="NT-C2"/>
    <property type="match status" value="1"/>
</dbReference>
<evidence type="ECO:0000313" key="3">
    <source>
        <dbReference type="EMBL" id="GBG88966.1"/>
    </source>
</evidence>
<comment type="caution">
    <text evidence="3">The sequence shown here is derived from an EMBL/GenBank/DDBJ whole genome shotgun (WGS) entry which is preliminary data.</text>
</comment>
<reference evidence="3 4" key="1">
    <citation type="journal article" date="2018" name="Cell">
        <title>The Chara Genome: Secondary Complexity and Implications for Plant Terrestrialization.</title>
        <authorList>
            <person name="Nishiyama T."/>
            <person name="Sakayama H."/>
            <person name="Vries J.D."/>
            <person name="Buschmann H."/>
            <person name="Saint-Marcoux D."/>
            <person name="Ullrich K.K."/>
            <person name="Haas F.B."/>
            <person name="Vanderstraeten L."/>
            <person name="Becker D."/>
            <person name="Lang D."/>
            <person name="Vosolsobe S."/>
            <person name="Rombauts S."/>
            <person name="Wilhelmsson P.K.I."/>
            <person name="Janitza P."/>
            <person name="Kern R."/>
            <person name="Heyl A."/>
            <person name="Rumpler F."/>
            <person name="Villalobos L.I.A.C."/>
            <person name="Clay J.M."/>
            <person name="Skokan R."/>
            <person name="Toyoda A."/>
            <person name="Suzuki Y."/>
            <person name="Kagoshima H."/>
            <person name="Schijlen E."/>
            <person name="Tajeshwar N."/>
            <person name="Catarino B."/>
            <person name="Hetherington A.J."/>
            <person name="Saltykova A."/>
            <person name="Bonnot C."/>
            <person name="Breuninger H."/>
            <person name="Symeonidi A."/>
            <person name="Radhakrishnan G.V."/>
            <person name="Van Nieuwerburgh F."/>
            <person name="Deforce D."/>
            <person name="Chang C."/>
            <person name="Karol K.G."/>
            <person name="Hedrich R."/>
            <person name="Ulvskov P."/>
            <person name="Glockner G."/>
            <person name="Delwiche C.F."/>
            <person name="Petrasek J."/>
            <person name="Van de Peer Y."/>
            <person name="Friml J."/>
            <person name="Beilby M."/>
            <person name="Dolan L."/>
            <person name="Kohara Y."/>
            <person name="Sugano S."/>
            <person name="Fujiyama A."/>
            <person name="Delaux P.-M."/>
            <person name="Quint M."/>
            <person name="TheiBen G."/>
            <person name="Hagemann M."/>
            <person name="Harholt J."/>
            <person name="Dunand C."/>
            <person name="Zachgo S."/>
            <person name="Langdale J."/>
            <person name="Maumus F."/>
            <person name="Straeten D.V.D."/>
            <person name="Gould S.B."/>
            <person name="Rensing S.A."/>
        </authorList>
    </citation>
    <scope>NUCLEOTIDE SEQUENCE [LARGE SCALE GENOMIC DNA]</scope>
    <source>
        <strain evidence="3 4">S276</strain>
    </source>
</reference>
<feature type="compositionally biased region" description="Acidic residues" evidence="1">
    <location>
        <begin position="287"/>
        <end position="297"/>
    </location>
</feature>
<accession>A0A388M352</accession>
<feature type="compositionally biased region" description="Low complexity" evidence="1">
    <location>
        <begin position="967"/>
        <end position="977"/>
    </location>
</feature>
<feature type="region of interest" description="Disordered" evidence="1">
    <location>
        <begin position="958"/>
        <end position="977"/>
    </location>
</feature>
<sequence length="977" mass="104954">MRVIRWPLRSSCCKKFSVTLKVASLHGLPLGDDERSAAVLVDVKWKGAKGGSLGSRFRRNPKRARTKLQPLREDSANWNFELQHECIFTEGKAAGYEPWEVCFVVRKMVTGSFKNGVCVQTPIGHADKLTVAGTAVMDLAKVASCAQLRLEHIDVPITCLPPFGDVKDAFLVVEVSLTELRDNGASLDAAQRSFSLPHSSDLSSEGKKHGEESSRWYVVQIKRIWHRLDPSHSQEMHNSGSELSGSDPDSAGEEDMADDDVMKSMGYNTIAGMNIAAQESLGSSSADDFERDSEADENAALTQPRGPFDLLPPPPLLPVTPELSVDPPASSTLSLLPWRKRKLRFRSPRARGKPLLAKSIAGDEGGDDIDWDRRHSDSAIGDFSQWPVLRRSASEGDISTDGLYGKRGGTELFDPVGEWETKLLASRDGHSKIQGRVFFASFDQRSESAAGESACTALVVVVADWLHKHPDRMPSRLEFDTLIREGSAEWRKLCEVEAYRARFPDRHFDLETIVSANVRPVRVVPEKSFVGFFRPEGTGESYDFLEGAMSFDDIWEEVEKAGPAIYIVSWNDHFFVLKVESSSKCYIIDTLGERLYEGCTCAYMLQFDGTGATTLAESSLDACLALPATPLNVNSCASDKPAADGNGGEDEANNSPQPEGEEVERNAPAAKGYTVRRQHSGGSDKTKLESLLEEGVSDEGAVSEEGALLSTDGGEITPCEGKPVQCEQLSSKERKVEHSTVEDAEEESGGESSVGCTGDNLQEQGHVCMYPLDPTQGPEGQEAVADGFEGSPSEMMDENGGGTNSTVEPAEGGEVCRDENCEKGAAAETANGGGTVGGDEISEENGVASGSGMSAGGESGEAKGPGISDVHLGGKGSEQGVGEGDKMGAEAPAAAEEGTPSGMLECCQFVKKFFAALPLRELETDLKKNLLGTVPLHQRLQIEFHYTDVVSLLPCSEGSGSDGGCSGSSDSENLIVL</sequence>
<dbReference type="Proteomes" id="UP000265515">
    <property type="component" value="Unassembled WGS sequence"/>
</dbReference>
<feature type="compositionally biased region" description="Gly residues" evidence="1">
    <location>
        <begin position="873"/>
        <end position="882"/>
    </location>
</feature>
<feature type="domain" description="C2 NT-type" evidence="2">
    <location>
        <begin position="6"/>
        <end position="179"/>
    </location>
</feature>
<gene>
    <name evidence="3" type="ORF">CBR_g48576</name>
</gene>
<dbReference type="AlphaFoldDB" id="A0A388M352"/>
<evidence type="ECO:0000256" key="1">
    <source>
        <dbReference type="SAM" id="MobiDB-lite"/>
    </source>
</evidence>
<dbReference type="PANTHER" id="PTHR31182">
    <property type="entry name" value="C2 NT-TYPE DOMAIN-CONTAINING PROTEIN"/>
    <property type="match status" value="1"/>
</dbReference>
<organism evidence="3 4">
    <name type="scientific">Chara braunii</name>
    <name type="common">Braun's stonewort</name>
    <dbReference type="NCBI Taxonomy" id="69332"/>
    <lineage>
        <taxon>Eukaryota</taxon>
        <taxon>Viridiplantae</taxon>
        <taxon>Streptophyta</taxon>
        <taxon>Charophyceae</taxon>
        <taxon>Charales</taxon>
        <taxon>Characeae</taxon>
        <taxon>Chara</taxon>
    </lineage>
</organism>
<dbReference type="PANTHER" id="PTHR31182:SF21">
    <property type="entry name" value="C2 NT-TYPE DOMAIN-CONTAINING PROTEIN"/>
    <property type="match status" value="1"/>
</dbReference>
<feature type="region of interest" description="Disordered" evidence="1">
    <location>
        <begin position="709"/>
        <end position="757"/>
    </location>
</feature>
<name>A0A388M352_CHABU</name>
<feature type="compositionally biased region" description="Basic and acidic residues" evidence="1">
    <location>
        <begin position="730"/>
        <end position="741"/>
    </location>
</feature>
<dbReference type="Gramene" id="GBG88966">
    <property type="protein sequence ID" value="GBG88966"/>
    <property type="gene ID" value="CBR_g48576"/>
</dbReference>
<dbReference type="InterPro" id="IPR019448">
    <property type="entry name" value="NT-C2"/>
</dbReference>
<evidence type="ECO:0000313" key="4">
    <source>
        <dbReference type="Proteomes" id="UP000265515"/>
    </source>
</evidence>
<dbReference type="EMBL" id="BFEA01000707">
    <property type="protein sequence ID" value="GBG88966.1"/>
    <property type="molecule type" value="Genomic_DNA"/>
</dbReference>
<feature type="region of interest" description="Disordered" evidence="1">
    <location>
        <begin position="281"/>
        <end position="315"/>
    </location>
</feature>
<feature type="region of interest" description="Disordered" evidence="1">
    <location>
        <begin position="231"/>
        <end position="256"/>
    </location>
</feature>
<proteinExistence type="predicted"/>
<dbReference type="OrthoDB" id="733571at2759"/>
<keyword evidence="4" id="KW-1185">Reference proteome</keyword>
<feature type="region of interest" description="Disordered" evidence="1">
    <location>
        <begin position="827"/>
        <end position="896"/>
    </location>
</feature>